<dbReference type="EMBL" id="MU251420">
    <property type="protein sequence ID" value="KAG9235902.1"/>
    <property type="molecule type" value="Genomic_DNA"/>
</dbReference>
<evidence type="ECO:0000313" key="3">
    <source>
        <dbReference type="EMBL" id="KAG9235902.1"/>
    </source>
</evidence>
<sequence length="350" mass="39497">MSERKMEYTNLGKSGLKISKVILGAMSFGSSDWQEWVINENEALPLLKHAYDVGLNTWDTADVYSNGRSEEIIGKAIKQYDMKRNRIVILSKCYFGVSDGEGQPPISAVSTNDGDMVNRAGTLSRKHILDAVDSSVKRLGTYIDVLQIHRLDRDTPREEIMRALNDVVESGKVRYIGASSMAAWEFQTLQNIAEKHGWHKFISMQNYYNLLYREEEREMIPYCRDVGVGLIPWSPIARGALARPFDDRTTKREKSDRMLNAMIRGSETEIDKRIIGRVEELSKKKGVSMATIATAWVLSKETVNPIIGLSSKERIDQAVASVRFASSGGLTKEDIEFLEEGYAPKIRQGY</sequence>
<dbReference type="InterPro" id="IPR023210">
    <property type="entry name" value="NADP_OxRdtase_dom"/>
</dbReference>
<dbReference type="InterPro" id="IPR050523">
    <property type="entry name" value="AKR_Detox_Biosynth"/>
</dbReference>
<protein>
    <submittedName>
        <fullName evidence="3">Aldo-keto reductase-like protein</fullName>
    </submittedName>
</protein>
<gene>
    <name evidence="3" type="ORF">BJ875DRAFT_457986</name>
</gene>
<dbReference type="PANTHER" id="PTHR43364:SF15">
    <property type="entry name" value="ARYL-ALCOHOL DEHYDROGENASE AAD16-RELATED"/>
    <property type="match status" value="1"/>
</dbReference>
<dbReference type="AlphaFoldDB" id="A0A9P8C743"/>
<comment type="caution">
    <text evidence="3">The sequence shown here is derived from an EMBL/GenBank/DDBJ whole genome shotgun (WGS) entry which is preliminary data.</text>
</comment>
<dbReference type="Proteomes" id="UP000824998">
    <property type="component" value="Unassembled WGS sequence"/>
</dbReference>
<dbReference type="OrthoDB" id="1720422at2759"/>
<evidence type="ECO:0000256" key="1">
    <source>
        <dbReference type="ARBA" id="ARBA00023002"/>
    </source>
</evidence>
<organism evidence="3 4">
    <name type="scientific">Amylocarpus encephaloides</name>
    <dbReference type="NCBI Taxonomy" id="45428"/>
    <lineage>
        <taxon>Eukaryota</taxon>
        <taxon>Fungi</taxon>
        <taxon>Dikarya</taxon>
        <taxon>Ascomycota</taxon>
        <taxon>Pezizomycotina</taxon>
        <taxon>Leotiomycetes</taxon>
        <taxon>Helotiales</taxon>
        <taxon>Helotiales incertae sedis</taxon>
        <taxon>Amylocarpus</taxon>
    </lineage>
</organism>
<keyword evidence="4" id="KW-1185">Reference proteome</keyword>
<keyword evidence="1" id="KW-0560">Oxidoreductase</keyword>
<dbReference type="Pfam" id="PF00248">
    <property type="entry name" value="Aldo_ket_red"/>
    <property type="match status" value="1"/>
</dbReference>
<evidence type="ECO:0000259" key="2">
    <source>
        <dbReference type="Pfam" id="PF00248"/>
    </source>
</evidence>
<dbReference type="PANTHER" id="PTHR43364">
    <property type="entry name" value="NADH-SPECIFIC METHYLGLYOXAL REDUCTASE-RELATED"/>
    <property type="match status" value="1"/>
</dbReference>
<dbReference type="CDD" id="cd19079">
    <property type="entry name" value="AKR_EcYajO-like"/>
    <property type="match status" value="1"/>
</dbReference>
<dbReference type="GO" id="GO:0005829">
    <property type="term" value="C:cytosol"/>
    <property type="evidence" value="ECO:0007669"/>
    <property type="project" value="UniProtKB-ARBA"/>
</dbReference>
<feature type="domain" description="NADP-dependent oxidoreductase" evidence="2">
    <location>
        <begin position="20"/>
        <end position="324"/>
    </location>
</feature>
<dbReference type="Gene3D" id="3.20.20.100">
    <property type="entry name" value="NADP-dependent oxidoreductase domain"/>
    <property type="match status" value="1"/>
</dbReference>
<name>A0A9P8C743_9HELO</name>
<dbReference type="GO" id="GO:0016491">
    <property type="term" value="F:oxidoreductase activity"/>
    <property type="evidence" value="ECO:0007669"/>
    <property type="project" value="UniProtKB-KW"/>
</dbReference>
<evidence type="ECO:0000313" key="4">
    <source>
        <dbReference type="Proteomes" id="UP000824998"/>
    </source>
</evidence>
<dbReference type="FunFam" id="3.20.20.100:FF:000004">
    <property type="entry name" value="Oxidoreductase, aldo/keto reductase"/>
    <property type="match status" value="1"/>
</dbReference>
<reference evidence="3" key="1">
    <citation type="journal article" date="2021" name="IMA Fungus">
        <title>Genomic characterization of three marine fungi, including Emericellopsis atlantica sp. nov. with signatures of a generalist lifestyle and marine biomass degradation.</title>
        <authorList>
            <person name="Hagestad O.C."/>
            <person name="Hou L."/>
            <person name="Andersen J.H."/>
            <person name="Hansen E.H."/>
            <person name="Altermark B."/>
            <person name="Li C."/>
            <person name="Kuhnert E."/>
            <person name="Cox R.J."/>
            <person name="Crous P.W."/>
            <person name="Spatafora J.W."/>
            <person name="Lail K."/>
            <person name="Amirebrahimi M."/>
            <person name="Lipzen A."/>
            <person name="Pangilinan J."/>
            <person name="Andreopoulos W."/>
            <person name="Hayes R.D."/>
            <person name="Ng V."/>
            <person name="Grigoriev I.V."/>
            <person name="Jackson S.A."/>
            <person name="Sutton T.D.S."/>
            <person name="Dobson A.D.W."/>
            <person name="Rama T."/>
        </authorList>
    </citation>
    <scope>NUCLEOTIDE SEQUENCE</scope>
    <source>
        <strain evidence="3">TRa018bII</strain>
    </source>
</reference>
<dbReference type="InterPro" id="IPR036812">
    <property type="entry name" value="NAD(P)_OxRdtase_dom_sf"/>
</dbReference>
<proteinExistence type="predicted"/>
<dbReference type="SUPFAM" id="SSF51430">
    <property type="entry name" value="NAD(P)-linked oxidoreductase"/>
    <property type="match status" value="1"/>
</dbReference>
<accession>A0A9P8C743</accession>